<dbReference type="EMBL" id="QNRX01000002">
    <property type="protein sequence ID" value="RBP68979.1"/>
    <property type="molecule type" value="Genomic_DNA"/>
</dbReference>
<accession>A0A366IDY2</accession>
<protein>
    <submittedName>
        <fullName evidence="2">Heptaprenyl diphosphate synthase</fullName>
    </submittedName>
</protein>
<feature type="transmembrane region" description="Helical" evidence="1">
    <location>
        <begin position="36"/>
        <end position="54"/>
    </location>
</feature>
<dbReference type="InterPro" id="IPR014535">
    <property type="entry name" value="Hpre_diP_synt_I"/>
</dbReference>
<dbReference type="RefSeq" id="WP_113919550.1">
    <property type="nucleotide sequence ID" value="NZ_QNRX01000002.1"/>
</dbReference>
<evidence type="ECO:0000313" key="3">
    <source>
        <dbReference type="Proteomes" id="UP000253490"/>
    </source>
</evidence>
<keyword evidence="1" id="KW-0812">Transmembrane</keyword>
<reference evidence="2 3" key="1">
    <citation type="submission" date="2018-06" db="EMBL/GenBank/DDBJ databases">
        <title>Genomic Encyclopedia of Type Strains, Phase IV (KMG-IV): sequencing the most valuable type-strain genomes for metagenomic binning, comparative biology and taxonomic classification.</title>
        <authorList>
            <person name="Goeker M."/>
        </authorList>
    </citation>
    <scope>NUCLEOTIDE SEQUENCE [LARGE SCALE GENOMIC DNA]</scope>
    <source>
        <strain evidence="2 3">DSM 22112</strain>
    </source>
</reference>
<dbReference type="AlphaFoldDB" id="A0A366IDY2"/>
<keyword evidence="3" id="KW-1185">Reference proteome</keyword>
<keyword evidence="1" id="KW-1133">Transmembrane helix</keyword>
<dbReference type="PIRSF" id="PIRSF027391">
    <property type="entry name" value="Hpre_diP_synt_I"/>
    <property type="match status" value="1"/>
</dbReference>
<dbReference type="Proteomes" id="UP000253490">
    <property type="component" value="Unassembled WGS sequence"/>
</dbReference>
<gene>
    <name evidence="2" type="ORF">DES36_102121</name>
</gene>
<feature type="transmembrane region" description="Helical" evidence="1">
    <location>
        <begin position="7"/>
        <end position="24"/>
    </location>
</feature>
<sequence length="177" mass="19485">MKISTRKLVYISMLVAQAMILSYVESLLPAIPIQGAKLGLANIATLLALSTLSFKESLLIVIARTFLSSFMFGNMTVLIYSLTGGIFSLIAMYVTFKLSNNNFSLIAVSIIGAVFHNAGQLTVAVLILQNKNVFLLWPYLLLVAIPTGIFIGIASNYLLKYLLKGNFNFKNKKVRLK</sequence>
<organism evidence="2 3">
    <name type="scientific">Alkalibaculum bacchi</name>
    <dbReference type="NCBI Taxonomy" id="645887"/>
    <lineage>
        <taxon>Bacteria</taxon>
        <taxon>Bacillati</taxon>
        <taxon>Bacillota</taxon>
        <taxon>Clostridia</taxon>
        <taxon>Eubacteriales</taxon>
        <taxon>Eubacteriaceae</taxon>
        <taxon>Alkalibaculum</taxon>
    </lineage>
</organism>
<evidence type="ECO:0000256" key="1">
    <source>
        <dbReference type="SAM" id="Phobius"/>
    </source>
</evidence>
<feature type="transmembrane region" description="Helical" evidence="1">
    <location>
        <begin position="105"/>
        <end position="128"/>
    </location>
</feature>
<feature type="transmembrane region" description="Helical" evidence="1">
    <location>
        <begin position="66"/>
        <end position="93"/>
    </location>
</feature>
<feature type="transmembrane region" description="Helical" evidence="1">
    <location>
        <begin position="135"/>
        <end position="159"/>
    </location>
</feature>
<dbReference type="Pfam" id="PF07456">
    <property type="entry name" value="Hpre_diP_synt_I"/>
    <property type="match status" value="1"/>
</dbReference>
<proteinExistence type="predicted"/>
<dbReference type="InterPro" id="IPR010898">
    <property type="entry name" value="Hpre_diP_synth_I"/>
</dbReference>
<keyword evidence="1" id="KW-0472">Membrane</keyword>
<comment type="caution">
    <text evidence="2">The sequence shown here is derived from an EMBL/GenBank/DDBJ whole genome shotgun (WGS) entry which is preliminary data.</text>
</comment>
<dbReference type="Gene3D" id="1.10.1760.20">
    <property type="match status" value="1"/>
</dbReference>
<evidence type="ECO:0000313" key="2">
    <source>
        <dbReference type="EMBL" id="RBP68979.1"/>
    </source>
</evidence>
<name>A0A366IDY2_9FIRM</name>
<dbReference type="OrthoDB" id="9799095at2"/>